<dbReference type="Ensembl" id="ENSSSCT00055039604.1">
    <property type="protein sequence ID" value="ENSSSCP00055031505.1"/>
    <property type="gene ID" value="ENSSSCG00055020193.1"/>
</dbReference>
<dbReference type="Ensembl" id="ENSSSCT00035017224.1">
    <property type="protein sequence ID" value="ENSSSCP00035005955.1"/>
    <property type="gene ID" value="ENSSSCG00035013644.1"/>
</dbReference>
<dbReference type="Proteomes" id="UP000694723">
    <property type="component" value="Unplaced"/>
</dbReference>
<protein>
    <submittedName>
        <fullName evidence="1">Uncharacterized protein</fullName>
    </submittedName>
</protein>
<proteinExistence type="predicted"/>
<reference evidence="1" key="1">
    <citation type="submission" date="2025-05" db="UniProtKB">
        <authorList>
            <consortium name="Ensembl"/>
        </authorList>
    </citation>
    <scope>IDENTIFICATION</scope>
</reference>
<dbReference type="Ensembl" id="ENSSSCT00060107285.1">
    <property type="protein sequence ID" value="ENSSSCP00060047573.1"/>
    <property type="gene ID" value="ENSSSCG00060077817.1"/>
</dbReference>
<dbReference type="Ensembl" id="ENSSSCT00050095787.1">
    <property type="protein sequence ID" value="ENSSSCP00050041232.1"/>
    <property type="gene ID" value="ENSSSCG00050070260.1"/>
</dbReference>
<dbReference type="Proteomes" id="UP000694724">
    <property type="component" value="Unplaced"/>
</dbReference>
<dbReference type="Ensembl" id="ENSSSCT00015022429.1">
    <property type="protein sequence ID" value="ENSSSCP00015008746.1"/>
    <property type="gene ID" value="ENSSSCG00015016990.1"/>
</dbReference>
<dbReference type="Proteomes" id="UP000694720">
    <property type="component" value="Unplaced"/>
</dbReference>
<dbReference type="AlphaFoldDB" id="A0A8D0IVR2"/>
<evidence type="ECO:0000313" key="2">
    <source>
        <dbReference type="Proteomes" id="UP000694724"/>
    </source>
</evidence>
<accession>A0A8D0IVR2</accession>
<dbReference type="Proteomes" id="UP000694726">
    <property type="component" value="Unplaced"/>
</dbReference>
<organism evidence="1 2">
    <name type="scientific">Sus scrofa</name>
    <name type="common">Pig</name>
    <dbReference type="NCBI Taxonomy" id="9823"/>
    <lineage>
        <taxon>Eukaryota</taxon>
        <taxon>Metazoa</taxon>
        <taxon>Chordata</taxon>
        <taxon>Craniata</taxon>
        <taxon>Vertebrata</taxon>
        <taxon>Euteleostomi</taxon>
        <taxon>Mammalia</taxon>
        <taxon>Eutheria</taxon>
        <taxon>Laurasiatheria</taxon>
        <taxon>Artiodactyla</taxon>
        <taxon>Suina</taxon>
        <taxon>Suidae</taxon>
        <taxon>Sus</taxon>
    </lineage>
</organism>
<evidence type="ECO:0000313" key="1">
    <source>
        <dbReference type="Ensembl" id="ENSSSCP00055031505.1"/>
    </source>
</evidence>
<name>A0A8D0IVR2_PIG</name>
<sequence length="57" mass="6463">SAWLWREAFSQFMEQLANGQYAHSGLFILVMIYPGFKREADAGVAKPTVLRSMTLDL</sequence>
<dbReference type="Proteomes" id="UP000694571">
    <property type="component" value="Unplaced"/>
</dbReference>